<dbReference type="Proteomes" id="UP001162164">
    <property type="component" value="Unassembled WGS sequence"/>
</dbReference>
<sequence length="740" mass="85965">MTEERFHIDWGNEKLHRTQKQVEKNPYDLEAWSILLREAQTKHISEVRSLYEHLTEIFPSASRYWRIYIEHEMKSRNFEKVEKVGFRISNLYTFPMKDNDIFVAFSKVFNEDIKHRIMEVVFSIRERNKSIATGIQVRKKMAQAYDFALDRIGMDIHSYSIWNDYVNFLKSVEAVGSYAENQKISAVRKVYQRGIINPMTGMETFWKDYIAFEQAINAIIAEKMSIERSRDYMNARRVAKELEVQIRGINRNAPSIPRRAPQKNENRYLVLKMVDLWQKYIAWEKSNPLRTEDTALLTKRVVFALEQCLLCLGHHPDIWYQAAQFLEYSCKILAEKGDVNASKLFSEEAANMFERATSSLLSKNMLLYFAYADYEEGRMKYEKVHQIYHKYLEIKDIDPTLAYIQYMKFARRAEGIKSARAVFKKAREDPRSKYHLFVCAALMEYYCSKDKNIAFRIFELGLKKFGAIPEYVTCYIDYLSHLNEDNNTRVLFERVLSSGNLEPEKSVDIWNKFLEFESNIGDLQSIVKVEKRRSEVLSKIKEFEGKETAQLVDRYRFLDLFPCTPQELKSIGYTEVINITGAAGKNHILQSIIESENDTSLPVPDYSQMIPYKPKANALPGEHPVPGGTFPQPPAAAHLCTLLPPPHCFRGPFVHVDILMDIFTRIQLPDAFPPPSENGGGDVRLFDLAKSVHWIVEEGGSIGLKRRKRTGLSLDGSDDEDSPLPPSNDIYRQRQQKRVK</sequence>
<dbReference type="InterPro" id="IPR011990">
    <property type="entry name" value="TPR-like_helical_dom_sf"/>
</dbReference>
<keyword evidence="7" id="KW-1185">Reference proteome</keyword>
<feature type="domain" description="Suppressor of forked" evidence="5">
    <location>
        <begin position="14"/>
        <end position="568"/>
    </location>
</feature>
<dbReference type="PANTHER" id="PTHR19980:SF0">
    <property type="entry name" value="CLEAVAGE STIMULATION FACTOR SUBUNIT 3"/>
    <property type="match status" value="1"/>
</dbReference>
<proteinExistence type="predicted"/>
<dbReference type="PANTHER" id="PTHR19980">
    <property type="entry name" value="RNA CLEAVAGE STIMULATION FACTOR"/>
    <property type="match status" value="1"/>
</dbReference>
<dbReference type="SUPFAM" id="SSF48452">
    <property type="entry name" value="TPR-like"/>
    <property type="match status" value="1"/>
</dbReference>
<gene>
    <name evidence="6" type="ORF">NQ317_018231</name>
</gene>
<dbReference type="SMART" id="SM00386">
    <property type="entry name" value="HAT"/>
    <property type="match status" value="10"/>
</dbReference>
<evidence type="ECO:0000259" key="5">
    <source>
        <dbReference type="Pfam" id="PF05843"/>
    </source>
</evidence>
<keyword evidence="3" id="KW-0539">Nucleus</keyword>
<dbReference type="InterPro" id="IPR008847">
    <property type="entry name" value="Suf"/>
</dbReference>
<comment type="subcellular location">
    <subcellularLocation>
        <location evidence="1">Nucleus</location>
    </subcellularLocation>
</comment>
<dbReference type="Gene3D" id="1.25.40.1040">
    <property type="match status" value="1"/>
</dbReference>
<protein>
    <recommendedName>
        <fullName evidence="5">Suppressor of forked domain-containing protein</fullName>
    </recommendedName>
</protein>
<evidence type="ECO:0000313" key="6">
    <source>
        <dbReference type="EMBL" id="KAJ8985202.1"/>
    </source>
</evidence>
<reference evidence="6" key="1">
    <citation type="journal article" date="2023" name="Insect Mol. Biol.">
        <title>Genome sequencing provides insights into the evolution of gene families encoding plant cell wall-degrading enzymes in longhorned beetles.</title>
        <authorList>
            <person name="Shin N.R."/>
            <person name="Okamura Y."/>
            <person name="Kirsch R."/>
            <person name="Pauchet Y."/>
        </authorList>
    </citation>
    <scope>NUCLEOTIDE SEQUENCE</scope>
    <source>
        <strain evidence="6">MMC_N1</strain>
    </source>
</reference>
<keyword evidence="2" id="KW-0677">Repeat</keyword>
<accession>A0ABQ9K5B4</accession>
<feature type="region of interest" description="Disordered" evidence="4">
    <location>
        <begin position="706"/>
        <end position="740"/>
    </location>
</feature>
<evidence type="ECO:0000256" key="3">
    <source>
        <dbReference type="ARBA" id="ARBA00023242"/>
    </source>
</evidence>
<evidence type="ECO:0000313" key="7">
    <source>
        <dbReference type="Proteomes" id="UP001162164"/>
    </source>
</evidence>
<comment type="caution">
    <text evidence="6">The sequence shown here is derived from an EMBL/GenBank/DDBJ whole genome shotgun (WGS) entry which is preliminary data.</text>
</comment>
<organism evidence="6 7">
    <name type="scientific">Molorchus minor</name>
    <dbReference type="NCBI Taxonomy" id="1323400"/>
    <lineage>
        <taxon>Eukaryota</taxon>
        <taxon>Metazoa</taxon>
        <taxon>Ecdysozoa</taxon>
        <taxon>Arthropoda</taxon>
        <taxon>Hexapoda</taxon>
        <taxon>Insecta</taxon>
        <taxon>Pterygota</taxon>
        <taxon>Neoptera</taxon>
        <taxon>Endopterygota</taxon>
        <taxon>Coleoptera</taxon>
        <taxon>Polyphaga</taxon>
        <taxon>Cucujiformia</taxon>
        <taxon>Chrysomeloidea</taxon>
        <taxon>Cerambycidae</taxon>
        <taxon>Lamiinae</taxon>
        <taxon>Monochamini</taxon>
        <taxon>Molorchus</taxon>
    </lineage>
</organism>
<dbReference type="EMBL" id="JAPWTJ010000018">
    <property type="protein sequence ID" value="KAJ8985202.1"/>
    <property type="molecule type" value="Genomic_DNA"/>
</dbReference>
<name>A0ABQ9K5B4_9CUCU</name>
<dbReference type="Pfam" id="PF05843">
    <property type="entry name" value="Suf"/>
    <property type="match status" value="1"/>
</dbReference>
<evidence type="ECO:0000256" key="4">
    <source>
        <dbReference type="SAM" id="MobiDB-lite"/>
    </source>
</evidence>
<evidence type="ECO:0000256" key="2">
    <source>
        <dbReference type="ARBA" id="ARBA00022737"/>
    </source>
</evidence>
<dbReference type="InterPro" id="IPR003107">
    <property type="entry name" value="HAT"/>
</dbReference>
<dbReference type="InterPro" id="IPR045243">
    <property type="entry name" value="Rna14-like"/>
</dbReference>
<evidence type="ECO:0000256" key="1">
    <source>
        <dbReference type="ARBA" id="ARBA00004123"/>
    </source>
</evidence>